<dbReference type="SMART" id="SM00271">
    <property type="entry name" value="DnaJ"/>
    <property type="match status" value="1"/>
</dbReference>
<comment type="caution">
    <text evidence="3">The sequence shown here is derived from an EMBL/GenBank/DDBJ whole genome shotgun (WGS) entry which is preliminary data.</text>
</comment>
<organism evidence="3 4">
    <name type="scientific">Brassica napus</name>
    <name type="common">Rape</name>
    <dbReference type="NCBI Taxonomy" id="3708"/>
    <lineage>
        <taxon>Eukaryota</taxon>
        <taxon>Viridiplantae</taxon>
        <taxon>Streptophyta</taxon>
        <taxon>Embryophyta</taxon>
        <taxon>Tracheophyta</taxon>
        <taxon>Spermatophyta</taxon>
        <taxon>Magnoliopsida</taxon>
        <taxon>eudicotyledons</taxon>
        <taxon>Gunneridae</taxon>
        <taxon>Pentapetalae</taxon>
        <taxon>rosids</taxon>
        <taxon>malvids</taxon>
        <taxon>Brassicales</taxon>
        <taxon>Brassicaceae</taxon>
        <taxon>Brassiceae</taxon>
        <taxon>Brassica</taxon>
    </lineage>
</organism>
<accession>A0ABQ7YD99</accession>
<evidence type="ECO:0000259" key="2">
    <source>
        <dbReference type="PROSITE" id="PS50076"/>
    </source>
</evidence>
<dbReference type="PANTHER" id="PTHR45376">
    <property type="entry name" value="CHAPERONE DNAJ-DOMAIN SUPERFAMILY PROTEIN-RELATED"/>
    <property type="match status" value="1"/>
</dbReference>
<gene>
    <name evidence="3" type="ORF">HID58_082499</name>
</gene>
<dbReference type="PANTHER" id="PTHR45376:SF1">
    <property type="entry name" value="CHAPERONE DNAJ-DOMAIN SUPERFAMILY PROTEIN-RELATED"/>
    <property type="match status" value="1"/>
</dbReference>
<dbReference type="CDD" id="cd06257">
    <property type="entry name" value="DnaJ"/>
    <property type="match status" value="1"/>
</dbReference>
<feature type="region of interest" description="Disordered" evidence="1">
    <location>
        <begin position="170"/>
        <end position="214"/>
    </location>
</feature>
<dbReference type="InterPro" id="IPR001623">
    <property type="entry name" value="DnaJ_domain"/>
</dbReference>
<dbReference type="SUPFAM" id="SSF46565">
    <property type="entry name" value="Chaperone J-domain"/>
    <property type="match status" value="1"/>
</dbReference>
<dbReference type="Pfam" id="PF00226">
    <property type="entry name" value="DnaJ"/>
    <property type="match status" value="1"/>
</dbReference>
<feature type="domain" description="J" evidence="2">
    <location>
        <begin position="204"/>
        <end position="265"/>
    </location>
</feature>
<keyword evidence="4" id="KW-1185">Reference proteome</keyword>
<sequence length="514" mass="58700">MIAAVRAAILKPQGYSSNVKTAFLFHSTPILQRKHKSNSETRNKKLSRSRAKQDLRRNVNAFAEHLFGIWSDGFDYSEKRTSWFEKQYFRVCKRNRIGSRYIHQRLDKSCFDFSGVDDECEIEYFLRSALGASYKERKSRWRARHIYGSNRQEEGEAHSWRYSNNNNRGGASWRQRVDQEEEKEEEEDKHSSTEVNDLDSSEQSHRQTLGLSSSGPLTLGDVKNAYRLCALKWHPDLHHDSTKDAAEEKFKLCSIAYESLCEKFAMNSSLEVGALSKSLHSSDLVDPKRSNQNFRFVDSPIHGDTKFDEIAETINPLPVELFRFSDYEQLMLLTNTNTDLSDIAREVRDIKTIYNEETQSTKLMNINLKLSYLKGLGVSAENPSDTFLTLGSVAVSKVVHLLLQNMEMSKKIESITVSEPNDYILNSPPQALKTHMSGPSHKASKIFCIHNNTFLSWCVPQCSVTSRRFNGHGMVEENRGEAALLRARPVILEMTAEKPTVTEDGHAVKKARVE</sequence>
<proteinExistence type="predicted"/>
<dbReference type="EMBL" id="JAGKQM010000018">
    <property type="protein sequence ID" value="KAH0865288.1"/>
    <property type="molecule type" value="Genomic_DNA"/>
</dbReference>
<dbReference type="Proteomes" id="UP000824890">
    <property type="component" value="Unassembled WGS sequence"/>
</dbReference>
<evidence type="ECO:0000313" key="3">
    <source>
        <dbReference type="EMBL" id="KAH0865288.1"/>
    </source>
</evidence>
<reference evidence="3 4" key="1">
    <citation type="submission" date="2021-05" db="EMBL/GenBank/DDBJ databases">
        <title>Genome Assembly of Synthetic Allotetraploid Brassica napus Reveals Homoeologous Exchanges between Subgenomes.</title>
        <authorList>
            <person name="Davis J.T."/>
        </authorList>
    </citation>
    <scope>NUCLEOTIDE SEQUENCE [LARGE SCALE GENOMIC DNA]</scope>
    <source>
        <strain evidence="4">cv. Da-Ae</strain>
        <tissue evidence="3">Seedling</tissue>
    </source>
</reference>
<evidence type="ECO:0000313" key="4">
    <source>
        <dbReference type="Proteomes" id="UP000824890"/>
    </source>
</evidence>
<protein>
    <recommendedName>
        <fullName evidence="2">J domain-containing protein</fullName>
    </recommendedName>
</protein>
<name>A0ABQ7YD99_BRANA</name>
<evidence type="ECO:0000256" key="1">
    <source>
        <dbReference type="SAM" id="MobiDB-lite"/>
    </source>
</evidence>
<dbReference type="InterPro" id="IPR036869">
    <property type="entry name" value="J_dom_sf"/>
</dbReference>
<dbReference type="PROSITE" id="PS50076">
    <property type="entry name" value="DNAJ_2"/>
    <property type="match status" value="1"/>
</dbReference>
<dbReference type="Gene3D" id="1.10.287.110">
    <property type="entry name" value="DnaJ domain"/>
    <property type="match status" value="1"/>
</dbReference>